<dbReference type="PROSITE" id="PS51257">
    <property type="entry name" value="PROKAR_LIPOPROTEIN"/>
    <property type="match status" value="1"/>
</dbReference>
<feature type="domain" description="Lipid/polyisoprenoid-binding YceI-like" evidence="1">
    <location>
        <begin position="43"/>
        <end position="212"/>
    </location>
</feature>
<dbReference type="PANTHER" id="PTHR34406:SF1">
    <property type="entry name" value="PROTEIN YCEI"/>
    <property type="match status" value="1"/>
</dbReference>
<comment type="caution">
    <text evidence="2">The sequence shown here is derived from an EMBL/GenBank/DDBJ whole genome shotgun (WGS) entry which is preliminary data.</text>
</comment>
<name>A0ABV8R5M5_9FLAO</name>
<keyword evidence="3" id="KW-1185">Reference proteome</keyword>
<dbReference type="InterPro" id="IPR036761">
    <property type="entry name" value="TTHA0802/YceI-like_sf"/>
</dbReference>
<dbReference type="EMBL" id="JBHSCY010000001">
    <property type="protein sequence ID" value="MFC4267498.1"/>
    <property type="molecule type" value="Genomic_DNA"/>
</dbReference>
<dbReference type="Proteomes" id="UP001595826">
    <property type="component" value="Unassembled WGS sequence"/>
</dbReference>
<organism evidence="2 3">
    <name type="scientific">Polaribacter marinivivus</name>
    <dbReference type="NCBI Taxonomy" id="1524260"/>
    <lineage>
        <taxon>Bacteria</taxon>
        <taxon>Pseudomonadati</taxon>
        <taxon>Bacteroidota</taxon>
        <taxon>Flavobacteriia</taxon>
        <taxon>Flavobacteriales</taxon>
        <taxon>Flavobacteriaceae</taxon>
    </lineage>
</organism>
<dbReference type="InterPro" id="IPR007372">
    <property type="entry name" value="Lipid/polyisoprenoid-bd_YceI"/>
</dbReference>
<evidence type="ECO:0000259" key="1">
    <source>
        <dbReference type="SMART" id="SM00867"/>
    </source>
</evidence>
<reference evidence="3" key="1">
    <citation type="journal article" date="2019" name="Int. J. Syst. Evol. Microbiol.">
        <title>The Global Catalogue of Microorganisms (GCM) 10K type strain sequencing project: providing services to taxonomists for standard genome sequencing and annotation.</title>
        <authorList>
            <consortium name="The Broad Institute Genomics Platform"/>
            <consortium name="The Broad Institute Genome Sequencing Center for Infectious Disease"/>
            <person name="Wu L."/>
            <person name="Ma J."/>
        </authorList>
    </citation>
    <scope>NUCLEOTIDE SEQUENCE [LARGE SCALE GENOMIC DNA]</scope>
    <source>
        <strain evidence="3">CECT 8655</strain>
    </source>
</reference>
<dbReference type="SMART" id="SM00867">
    <property type="entry name" value="YceI"/>
    <property type="match status" value="1"/>
</dbReference>
<proteinExistence type="predicted"/>
<sequence>MKKLVLALVVVASVLTACKGEKKEAVDTKEAEKVAVNVAELNNVDLAASVITWKGTKPTGSHNGNVMLKDGDLLVEEGTLKGGEFVIDMNSIKVLDIPADNEGNGKLRGHLISGDFFDIATYPTSKFVITNVEDKGDKVHVTGNLQIKDVTKSITIPATVTTENGVTTFKSETFNVNRADFNVKYGSKSFFDNLKDKFIDDMMEMSFTVVTKA</sequence>
<dbReference type="RefSeq" id="WP_377407419.1">
    <property type="nucleotide sequence ID" value="NZ_JBHSCY010000001.1"/>
</dbReference>
<evidence type="ECO:0000313" key="3">
    <source>
        <dbReference type="Proteomes" id="UP001595826"/>
    </source>
</evidence>
<dbReference type="PANTHER" id="PTHR34406">
    <property type="entry name" value="PROTEIN YCEI"/>
    <property type="match status" value="1"/>
</dbReference>
<evidence type="ECO:0000313" key="2">
    <source>
        <dbReference type="EMBL" id="MFC4267498.1"/>
    </source>
</evidence>
<accession>A0ABV8R5M5</accession>
<protein>
    <submittedName>
        <fullName evidence="2">YceI family protein</fullName>
    </submittedName>
</protein>
<dbReference type="Gene3D" id="2.40.128.110">
    <property type="entry name" value="Lipid/polyisoprenoid-binding, YceI-like"/>
    <property type="match status" value="1"/>
</dbReference>
<gene>
    <name evidence="2" type="ORF">ACFOWD_01160</name>
</gene>
<dbReference type="Pfam" id="PF04264">
    <property type="entry name" value="YceI"/>
    <property type="match status" value="1"/>
</dbReference>
<dbReference type="SUPFAM" id="SSF101874">
    <property type="entry name" value="YceI-like"/>
    <property type="match status" value="1"/>
</dbReference>